<dbReference type="Proteomes" id="UP000295525">
    <property type="component" value="Unassembled WGS sequence"/>
</dbReference>
<protein>
    <submittedName>
        <fullName evidence="1">Uncharacterized protein</fullName>
    </submittedName>
</protein>
<evidence type="ECO:0000313" key="1">
    <source>
        <dbReference type="EMBL" id="TCT10901.1"/>
    </source>
</evidence>
<dbReference type="AlphaFoldDB" id="A0A4R3MBF1"/>
<name>A0A4R3MBF1_9BURK</name>
<dbReference type="PIRSF" id="PIRSF039032">
    <property type="entry name" value="HigB-2"/>
    <property type="match status" value="1"/>
</dbReference>
<comment type="caution">
    <text evidence="1">The sequence shown here is derived from an EMBL/GenBank/DDBJ whole genome shotgun (WGS) entry which is preliminary data.</text>
</comment>
<evidence type="ECO:0000313" key="2">
    <source>
        <dbReference type="Proteomes" id="UP000295525"/>
    </source>
</evidence>
<sequence>MYTIIETPTFSADAKAIWQEDERGEFCAWLAQHPEAGDVIPGSGGCRKVRWTRQGTGKRGGVRVIYFNRLDNGVIHLLVIYAKAVRGTIPAHILNAIKKELEHD</sequence>
<dbReference type="OrthoDB" id="197283at2"/>
<reference evidence="1 2" key="1">
    <citation type="submission" date="2019-03" db="EMBL/GenBank/DDBJ databases">
        <title>Genomic Encyclopedia of Type Strains, Phase IV (KMG-IV): sequencing the most valuable type-strain genomes for metagenomic binning, comparative biology and taxonomic classification.</title>
        <authorList>
            <person name="Goeker M."/>
        </authorList>
    </citation>
    <scope>NUCLEOTIDE SEQUENCE [LARGE SCALE GENOMIC DNA]</scope>
    <source>
        <strain evidence="1 2">DSM 24591</strain>
    </source>
</reference>
<organism evidence="1 2">
    <name type="scientific">Paralcaligenes ureilyticus</name>
    <dbReference type="NCBI Taxonomy" id="627131"/>
    <lineage>
        <taxon>Bacteria</taxon>
        <taxon>Pseudomonadati</taxon>
        <taxon>Pseudomonadota</taxon>
        <taxon>Betaproteobacteria</taxon>
        <taxon>Burkholderiales</taxon>
        <taxon>Alcaligenaceae</taxon>
        <taxon>Paralcaligenes</taxon>
    </lineage>
</organism>
<dbReference type="InterPro" id="IPR009387">
    <property type="entry name" value="HigB-2"/>
</dbReference>
<gene>
    <name evidence="1" type="ORF">EDC26_101121</name>
</gene>
<dbReference type="EMBL" id="SMAJ01000001">
    <property type="protein sequence ID" value="TCT10901.1"/>
    <property type="molecule type" value="Genomic_DNA"/>
</dbReference>
<accession>A0A4R3MBF1</accession>
<dbReference type="RefSeq" id="WP_132579336.1">
    <property type="nucleotide sequence ID" value="NZ_SMAJ01000001.1"/>
</dbReference>
<keyword evidence="2" id="KW-1185">Reference proteome</keyword>
<proteinExistence type="predicted"/>